<feature type="compositionally biased region" description="Pro residues" evidence="1">
    <location>
        <begin position="117"/>
        <end position="126"/>
    </location>
</feature>
<evidence type="ECO:0000256" key="1">
    <source>
        <dbReference type="SAM" id="MobiDB-lite"/>
    </source>
</evidence>
<accession>A0AAY4A6I5</accession>
<evidence type="ECO:0000313" key="3">
    <source>
        <dbReference type="Proteomes" id="UP000694580"/>
    </source>
</evidence>
<dbReference type="Ensembl" id="ENSDCDT00010004960.1">
    <property type="protein sequence ID" value="ENSDCDP00010004798.1"/>
    <property type="gene ID" value="ENSDCDG00010002122.1"/>
</dbReference>
<feature type="compositionally biased region" description="Basic and acidic residues" evidence="1">
    <location>
        <begin position="128"/>
        <end position="140"/>
    </location>
</feature>
<sequence>MRSQNRRPPLGAPVRRMSGAPRPNFRHPSRFADTAAGPGGFRPGPRGMRLSPAWSPPPGPRFGPSPPAPRFGPYCDSPDSPTRGHGGNNGSYNRGGGGGGPQAHHAPHEGPFRRSPPLGPPLPSGPPRGRESAAHGVEKYYKPSMLQDPWAHLQPVSVSERPASTGAKGRYYS</sequence>
<feature type="compositionally biased region" description="Gly residues" evidence="1">
    <location>
        <begin position="84"/>
        <end position="101"/>
    </location>
</feature>
<proteinExistence type="predicted"/>
<protein>
    <submittedName>
        <fullName evidence="2">Uncharacterized protein</fullName>
    </submittedName>
</protein>
<dbReference type="Pfam" id="PF15502">
    <property type="entry name" value="MPLKIP"/>
    <property type="match status" value="1"/>
</dbReference>
<gene>
    <name evidence="2" type="primary">MPLKIP</name>
</gene>
<organism evidence="2 3">
    <name type="scientific">Denticeps clupeoides</name>
    <name type="common">denticle herring</name>
    <dbReference type="NCBI Taxonomy" id="299321"/>
    <lineage>
        <taxon>Eukaryota</taxon>
        <taxon>Metazoa</taxon>
        <taxon>Chordata</taxon>
        <taxon>Craniata</taxon>
        <taxon>Vertebrata</taxon>
        <taxon>Euteleostomi</taxon>
        <taxon>Actinopterygii</taxon>
        <taxon>Neopterygii</taxon>
        <taxon>Teleostei</taxon>
        <taxon>Clupei</taxon>
        <taxon>Clupeiformes</taxon>
        <taxon>Denticipitoidei</taxon>
        <taxon>Denticipitidae</taxon>
        <taxon>Denticeps</taxon>
    </lineage>
</organism>
<feature type="region of interest" description="Disordered" evidence="1">
    <location>
        <begin position="153"/>
        <end position="173"/>
    </location>
</feature>
<reference evidence="2" key="2">
    <citation type="submission" date="2025-08" db="UniProtKB">
        <authorList>
            <consortium name="Ensembl"/>
        </authorList>
    </citation>
    <scope>IDENTIFICATION</scope>
</reference>
<name>A0AAY4A6I5_9TELE</name>
<evidence type="ECO:0000313" key="2">
    <source>
        <dbReference type="Ensembl" id="ENSDCDP00010004798.1"/>
    </source>
</evidence>
<dbReference type="AlphaFoldDB" id="A0AAY4A6I5"/>
<feature type="compositionally biased region" description="Pro residues" evidence="1">
    <location>
        <begin position="54"/>
        <end position="70"/>
    </location>
</feature>
<reference evidence="2 3" key="1">
    <citation type="submission" date="2020-06" db="EMBL/GenBank/DDBJ databases">
        <authorList>
            <consortium name="Wellcome Sanger Institute Data Sharing"/>
        </authorList>
    </citation>
    <scope>NUCLEOTIDE SEQUENCE [LARGE SCALE GENOMIC DNA]</scope>
</reference>
<reference evidence="2" key="3">
    <citation type="submission" date="2025-09" db="UniProtKB">
        <authorList>
            <consortium name="Ensembl"/>
        </authorList>
    </citation>
    <scope>IDENTIFICATION</scope>
</reference>
<dbReference type="InterPro" id="IPR028265">
    <property type="entry name" value="TTDN1/SICKLE"/>
</dbReference>
<feature type="compositionally biased region" description="Low complexity" evidence="1">
    <location>
        <begin position="43"/>
        <end position="53"/>
    </location>
</feature>
<dbReference type="Proteomes" id="UP000694580">
    <property type="component" value="Chromosome 4"/>
</dbReference>
<feature type="region of interest" description="Disordered" evidence="1">
    <location>
        <begin position="1"/>
        <end position="140"/>
    </location>
</feature>
<keyword evidence="3" id="KW-1185">Reference proteome</keyword>